<evidence type="ECO:0000313" key="1">
    <source>
        <dbReference type="EMBL" id="GCD11355.1"/>
    </source>
</evidence>
<dbReference type="Gene3D" id="3.40.50.12580">
    <property type="match status" value="1"/>
</dbReference>
<protein>
    <recommendedName>
        <fullName evidence="3">Capsule polysaccharide biosynthesis protein</fullName>
    </recommendedName>
</protein>
<dbReference type="GO" id="GO:0016020">
    <property type="term" value="C:membrane"/>
    <property type="evidence" value="ECO:0007669"/>
    <property type="project" value="InterPro"/>
</dbReference>
<dbReference type="SUPFAM" id="SSF53756">
    <property type="entry name" value="UDP-Glycosyltransferase/glycogen phosphorylase"/>
    <property type="match status" value="1"/>
</dbReference>
<name>A0A401UP84_9CLOT</name>
<comment type="caution">
    <text evidence="1">The sequence shown here is derived from an EMBL/GenBank/DDBJ whole genome shotgun (WGS) entry which is preliminary data.</text>
</comment>
<dbReference type="GO" id="GO:0047355">
    <property type="term" value="F:CDP-glycerol glycerophosphotransferase activity"/>
    <property type="evidence" value="ECO:0007669"/>
    <property type="project" value="InterPro"/>
</dbReference>
<evidence type="ECO:0008006" key="3">
    <source>
        <dbReference type="Google" id="ProtNLM"/>
    </source>
</evidence>
<keyword evidence="2" id="KW-1185">Reference proteome</keyword>
<gene>
    <name evidence="1" type="ORF">Ctaglu_29780</name>
</gene>
<dbReference type="Pfam" id="PF04464">
    <property type="entry name" value="Glyphos_transf"/>
    <property type="match status" value="1"/>
</dbReference>
<evidence type="ECO:0000313" key="2">
    <source>
        <dbReference type="Proteomes" id="UP000287872"/>
    </source>
</evidence>
<dbReference type="OrthoDB" id="1881561at2"/>
<dbReference type="EMBL" id="BHYK01000017">
    <property type="protein sequence ID" value="GCD11355.1"/>
    <property type="molecule type" value="Genomic_DNA"/>
</dbReference>
<reference evidence="1 2" key="1">
    <citation type="submission" date="2018-11" db="EMBL/GenBank/DDBJ databases">
        <title>Genome sequencing and assembly of Clostridium tagluense strain A121.</title>
        <authorList>
            <person name="Murakami T."/>
            <person name="Segawa T."/>
            <person name="Shcherbakova V.A."/>
            <person name="Mori H."/>
            <person name="Yoshimura Y."/>
        </authorList>
    </citation>
    <scope>NUCLEOTIDE SEQUENCE [LARGE SCALE GENOMIC DNA]</scope>
    <source>
        <strain evidence="1 2">A121</strain>
    </source>
</reference>
<dbReference type="Proteomes" id="UP000287872">
    <property type="component" value="Unassembled WGS sequence"/>
</dbReference>
<dbReference type="AlphaFoldDB" id="A0A401UP84"/>
<organism evidence="1 2">
    <name type="scientific">Clostridium tagluense</name>
    <dbReference type="NCBI Taxonomy" id="360422"/>
    <lineage>
        <taxon>Bacteria</taxon>
        <taxon>Bacillati</taxon>
        <taxon>Bacillota</taxon>
        <taxon>Clostridia</taxon>
        <taxon>Eubacteriales</taxon>
        <taxon>Clostridiaceae</taxon>
        <taxon>Clostridium</taxon>
    </lineage>
</organism>
<dbReference type="RefSeq" id="WP_125003102.1">
    <property type="nucleotide sequence ID" value="NZ_BHYK01000017.1"/>
</dbReference>
<proteinExistence type="predicted"/>
<dbReference type="InterPro" id="IPR043148">
    <property type="entry name" value="TagF_C"/>
</dbReference>
<accession>A0A401UP84</accession>
<dbReference type="InterPro" id="IPR007554">
    <property type="entry name" value="Glycerophosphate_synth"/>
</dbReference>
<sequence>MNTLIYTNQCKEMVSSNGKVDIDKYLVSSNIDGRSFCFLKFLENQQIDGKQMEDLCSYDGIPLYYFNRPTIFLKLKILITCITILQRVTLEYGKDFLVQTDNEIMKMAAEKVFKLKTSEATKENSDKKNSGLNNKYKLFHRQFSGALQYLRFKMIKSKSSNMLICSHAGSLNLLQDAKANNRYYDTQIGLVTEKCRSKFNVLNLQLLNSVELIDKTFNCNEKFVPFELFIAYKRFIGEKLIDNSKYKDELSKLSSFNYQFEDYDLKELMLCYILKDLKHQSKSYLIETLSAERFLSKNKIERCLIIDEGDRGRCFIIAANRLGIKSFASQHGVINKNSPAYAIISKFGQLIVPKATFFWGDKYKQLLLENSNAYNDKNIKVVGQVRTDFLVNRKYNDSELKKESIKILYCTQYFVDLLEPATIMLFKALNLLKEPYELIIKLHPIDLYYDFYTSKIEEYNINNAKILKDGDLYDLINWSDVIVSVHSTVVVEGALLNKPSTCILLPKYNDAGGFVRDGVSIGVSNEFELAKTLVKLKDIDIKKDEGIQQYLDENFYKVDGKVSERIFNIVGE</sequence>